<dbReference type="InterPro" id="IPR036728">
    <property type="entry name" value="PBP_GOBP_sf"/>
</dbReference>
<dbReference type="STRING" id="7159.Q17PF6"/>
<dbReference type="HOGENOM" id="CLU_057764_1_1_1"/>
<dbReference type="EMBL" id="CH477191">
    <property type="protein sequence ID" value="EAT48660.1"/>
    <property type="molecule type" value="Genomic_DNA"/>
</dbReference>
<keyword evidence="5" id="KW-1015">Disulfide bond</keyword>
<dbReference type="Gene3D" id="1.10.238.20">
    <property type="entry name" value="Pheromone/general odorant binding protein domain"/>
    <property type="match status" value="2"/>
</dbReference>
<dbReference type="Pfam" id="PF01395">
    <property type="entry name" value="PBP_GOBP"/>
    <property type="match status" value="2"/>
</dbReference>
<dbReference type="PaxDb" id="7159-AAEL000318-PA"/>
<name>Q17PF6_AEDAE</name>
<keyword evidence="3" id="KW-0964">Secreted</keyword>
<evidence type="ECO:0000256" key="2">
    <source>
        <dbReference type="ARBA" id="ARBA00008098"/>
    </source>
</evidence>
<feature type="signal peptide" evidence="6">
    <location>
        <begin position="1"/>
        <end position="19"/>
    </location>
</feature>
<comment type="subcellular location">
    <subcellularLocation>
        <location evidence="1">Secreted</location>
    </subcellularLocation>
</comment>
<organism evidence="7 8">
    <name type="scientific">Aedes aegypti</name>
    <name type="common">Yellowfever mosquito</name>
    <name type="synonym">Culex aegypti</name>
    <dbReference type="NCBI Taxonomy" id="7159"/>
    <lineage>
        <taxon>Eukaryota</taxon>
        <taxon>Metazoa</taxon>
        <taxon>Ecdysozoa</taxon>
        <taxon>Arthropoda</taxon>
        <taxon>Hexapoda</taxon>
        <taxon>Insecta</taxon>
        <taxon>Pterygota</taxon>
        <taxon>Neoptera</taxon>
        <taxon>Endopterygota</taxon>
        <taxon>Diptera</taxon>
        <taxon>Nematocera</taxon>
        <taxon>Culicoidea</taxon>
        <taxon>Culicidae</taxon>
        <taxon>Culicinae</taxon>
        <taxon>Aedini</taxon>
        <taxon>Aedes</taxon>
        <taxon>Stegomyia</taxon>
    </lineage>
</organism>
<protein>
    <submittedName>
        <fullName evidence="7">AAEL000318-PA</fullName>
    </submittedName>
</protein>
<reference evidence="7" key="3">
    <citation type="submission" date="2012-09" db="EMBL/GenBank/DDBJ databases">
        <authorList>
            <consortium name="VectorBase"/>
        </authorList>
    </citation>
    <scope>NUCLEOTIDE SEQUENCE</scope>
    <source>
        <strain evidence="7">Liverpool</strain>
    </source>
</reference>
<dbReference type="VEuPathDB" id="VectorBase:AAEL000377"/>
<comment type="similarity">
    <text evidence="2">Belongs to the PBP/GOBP family.</text>
</comment>
<reference evidence="7" key="2">
    <citation type="journal article" date="2007" name="Science">
        <title>Genome sequence of Aedes aegypti, a major arbovirus vector.</title>
        <authorList>
            <person name="Nene V."/>
            <person name="Wortman J.R."/>
            <person name="Lawson D."/>
            <person name="Haas B."/>
            <person name="Kodira C."/>
            <person name="Tu Z.J."/>
            <person name="Loftus B."/>
            <person name="Xi Z."/>
            <person name="Megy K."/>
            <person name="Grabherr M."/>
            <person name="Ren Q."/>
            <person name="Zdobnov E.M."/>
            <person name="Lobo N.F."/>
            <person name="Campbell K.S."/>
            <person name="Brown S.E."/>
            <person name="Bonaldo M.F."/>
            <person name="Zhu J."/>
            <person name="Sinkins S.P."/>
            <person name="Hogenkamp D.G."/>
            <person name="Amedeo P."/>
            <person name="Arensburger P."/>
            <person name="Atkinson P.W."/>
            <person name="Bidwell S."/>
            <person name="Biedler J."/>
            <person name="Birney E."/>
            <person name="Bruggner R.V."/>
            <person name="Costas J."/>
            <person name="Coy M.R."/>
            <person name="Crabtree J."/>
            <person name="Crawford M."/>
            <person name="Debruyn B."/>
            <person name="Decaprio D."/>
            <person name="Eiglmeier K."/>
            <person name="Eisenstadt E."/>
            <person name="El-Dorry H."/>
            <person name="Gelbart W.M."/>
            <person name="Gomes S.L."/>
            <person name="Hammond M."/>
            <person name="Hannick L.I."/>
            <person name="Hogan J.R."/>
            <person name="Holmes M.H."/>
            <person name="Jaffe D."/>
            <person name="Johnston J.S."/>
            <person name="Kennedy R.C."/>
            <person name="Koo H."/>
            <person name="Kravitz S."/>
            <person name="Kriventseva E.V."/>
            <person name="Kulp D."/>
            <person name="Labutti K."/>
            <person name="Lee E."/>
            <person name="Li S."/>
            <person name="Lovin D.D."/>
            <person name="Mao C."/>
            <person name="Mauceli E."/>
            <person name="Menck C.F."/>
            <person name="Miller J.R."/>
            <person name="Montgomery P."/>
            <person name="Mori A."/>
            <person name="Nascimento A.L."/>
            <person name="Naveira H.F."/>
            <person name="Nusbaum C."/>
            <person name="O'leary S."/>
            <person name="Orvis J."/>
            <person name="Pertea M."/>
            <person name="Quesneville H."/>
            <person name="Reidenbach K.R."/>
            <person name="Rogers Y.H."/>
            <person name="Roth C.W."/>
            <person name="Schneider J.R."/>
            <person name="Schatz M."/>
            <person name="Shumway M."/>
            <person name="Stanke M."/>
            <person name="Stinson E.O."/>
            <person name="Tubio J.M."/>
            <person name="Vanzee J.P."/>
            <person name="Verjovski-Almeida S."/>
            <person name="Werner D."/>
            <person name="White O."/>
            <person name="Wyder S."/>
            <person name="Zeng Q."/>
            <person name="Zhao Q."/>
            <person name="Zhao Y."/>
            <person name="Hill C.A."/>
            <person name="Raikhel A.S."/>
            <person name="Soares M.B."/>
            <person name="Knudson D.L."/>
            <person name="Lee N.H."/>
            <person name="Galagan J."/>
            <person name="Salzberg S.L."/>
            <person name="Paulsen I.T."/>
            <person name="Dimopoulos G."/>
            <person name="Collins F.H."/>
            <person name="Birren B."/>
            <person name="Fraser-Liggett C.M."/>
            <person name="Severson D.W."/>
        </authorList>
    </citation>
    <scope>NUCLEOTIDE SEQUENCE [LARGE SCALE GENOMIC DNA]</scope>
    <source>
        <strain evidence="7">Liverpool</strain>
    </source>
</reference>
<dbReference type="Proteomes" id="UP000682892">
    <property type="component" value="Unassembled WGS sequence"/>
</dbReference>
<evidence type="ECO:0000256" key="4">
    <source>
        <dbReference type="ARBA" id="ARBA00022729"/>
    </source>
</evidence>
<sequence length="294" mass="33126">MRCCLILLVSLVALHSSLALNHLEKLRWKTFREAELESAEYLFITHETLERYRSSGYPDEPSVRKLIGAIMVVLNAADEKLNLIKDYVLSQYFLPNTVDCQYKQHTKECLDRNVATLDPSDRLGRAYQTFQCYYKNFGGIKEDVGWVPYHYSEVVQMLEDCLYITNASNESLLQYCQGGYATSADYSNVAYCYAVRAGLLDKTTGFNVEKMYIQLGDDNLNDGDAKKCIAGVVNQYCKEPYRTMRIVVDCVLIYLPGVAGIVIAASNILGNPPECVIPPSPPPITQPCYNGRCL</sequence>
<feature type="chain" id="PRO_5014308185" evidence="6">
    <location>
        <begin position="20"/>
        <end position="294"/>
    </location>
</feature>
<evidence type="ECO:0000256" key="5">
    <source>
        <dbReference type="ARBA" id="ARBA00023157"/>
    </source>
</evidence>
<dbReference type="InterPro" id="IPR006170">
    <property type="entry name" value="PBP/GOBP"/>
</dbReference>
<reference evidence="7" key="1">
    <citation type="submission" date="2005-10" db="EMBL/GenBank/DDBJ databases">
        <authorList>
            <person name="Loftus B.J."/>
            <person name="Nene V.M."/>
            <person name="Hannick L.I."/>
            <person name="Bidwell S."/>
            <person name="Haas B."/>
            <person name="Amedeo P."/>
            <person name="Orvis J."/>
            <person name="Wortman J.R."/>
            <person name="White O.R."/>
            <person name="Salzberg S."/>
            <person name="Shumway M."/>
            <person name="Koo H."/>
            <person name="Zhao Y."/>
            <person name="Holmes M."/>
            <person name="Miller J."/>
            <person name="Schatz M."/>
            <person name="Pop M."/>
            <person name="Pai G."/>
            <person name="Utterback T."/>
            <person name="Rogers Y.-H."/>
            <person name="Kravitz S."/>
            <person name="Fraser C.M."/>
        </authorList>
    </citation>
    <scope>NUCLEOTIDE SEQUENCE</scope>
    <source>
        <strain evidence="7">Liverpool</strain>
    </source>
</reference>
<dbReference type="PANTHER" id="PTHR11857:SF46">
    <property type="entry name" value="GENERAL ODORANT-BINDING PROTEIN 99A-RELATED"/>
    <property type="match status" value="1"/>
</dbReference>
<evidence type="ECO:0000256" key="3">
    <source>
        <dbReference type="ARBA" id="ARBA00022525"/>
    </source>
</evidence>
<dbReference type="SUPFAM" id="SSF47565">
    <property type="entry name" value="Insect pheromone/odorant-binding proteins"/>
    <property type="match status" value="2"/>
</dbReference>
<dbReference type="AlphaFoldDB" id="Q17PF6"/>
<accession>Q17PF6</accession>
<dbReference type="PhylomeDB" id="Q17PF6"/>
<gene>
    <name evidence="7" type="ORF">AaeL_AAEL000318</name>
</gene>
<evidence type="ECO:0000313" key="7">
    <source>
        <dbReference type="EMBL" id="EAT48660.1"/>
    </source>
</evidence>
<dbReference type="PANTHER" id="PTHR11857">
    <property type="entry name" value="ODORANT BINDING PROTEIN-RELATED"/>
    <property type="match status" value="1"/>
</dbReference>
<proteinExistence type="inferred from homology"/>
<dbReference type="GO" id="GO:0005549">
    <property type="term" value="F:odorant binding"/>
    <property type="evidence" value="ECO:0007669"/>
    <property type="project" value="InterPro"/>
</dbReference>
<evidence type="ECO:0000256" key="6">
    <source>
        <dbReference type="SAM" id="SignalP"/>
    </source>
</evidence>
<dbReference type="GO" id="GO:0007608">
    <property type="term" value="P:sensory perception of smell"/>
    <property type="evidence" value="ECO:0007669"/>
    <property type="project" value="TreeGrafter"/>
</dbReference>
<dbReference type="OMA" id="QTNEDAF"/>
<dbReference type="eggNOG" id="ENOG502T6WE">
    <property type="taxonomic scope" value="Eukaryota"/>
</dbReference>
<evidence type="ECO:0000256" key="1">
    <source>
        <dbReference type="ARBA" id="ARBA00004613"/>
    </source>
</evidence>
<dbReference type="GO" id="GO:0005615">
    <property type="term" value="C:extracellular space"/>
    <property type="evidence" value="ECO:0007669"/>
    <property type="project" value="TreeGrafter"/>
</dbReference>
<evidence type="ECO:0000313" key="8">
    <source>
        <dbReference type="Proteomes" id="UP000682892"/>
    </source>
</evidence>
<keyword evidence="4 6" id="KW-0732">Signal</keyword>